<dbReference type="RefSeq" id="WP_103426629.1">
    <property type="nucleotide sequence ID" value="NZ_CP026309.1"/>
</dbReference>
<reference evidence="7 8" key="1">
    <citation type="submission" date="2018-01" db="EMBL/GenBank/DDBJ databases">
        <title>Complete genome sequence of Salinigranum rubrum GX10T, an extremely halophilic archaeon isolated from a marine solar saltern.</title>
        <authorList>
            <person name="Han S."/>
        </authorList>
    </citation>
    <scope>NUCLEOTIDE SEQUENCE [LARGE SCALE GENOMIC DNA]</scope>
    <source>
        <strain evidence="7 8">GX10</strain>
    </source>
</reference>
<organism evidence="7 8">
    <name type="scientific">Salinigranum rubrum</name>
    <dbReference type="NCBI Taxonomy" id="755307"/>
    <lineage>
        <taxon>Archaea</taxon>
        <taxon>Methanobacteriati</taxon>
        <taxon>Methanobacteriota</taxon>
        <taxon>Stenosarchaea group</taxon>
        <taxon>Halobacteria</taxon>
        <taxon>Halobacteriales</taxon>
        <taxon>Haloferacaceae</taxon>
        <taxon>Salinigranum</taxon>
    </lineage>
</organism>
<keyword evidence="5 6" id="KW-0472">Membrane</keyword>
<feature type="transmembrane region" description="Helical" evidence="6">
    <location>
        <begin position="173"/>
        <end position="192"/>
    </location>
</feature>
<protein>
    <recommendedName>
        <fullName evidence="9">YihY/virulence factor BrkB family protein</fullName>
    </recommendedName>
</protein>
<gene>
    <name evidence="7" type="ORF">C2R22_15890</name>
</gene>
<accession>A0A2I8VLY1</accession>
<evidence type="ECO:0000256" key="5">
    <source>
        <dbReference type="ARBA" id="ARBA00023136"/>
    </source>
</evidence>
<dbReference type="KEGG" id="srub:C2R22_15890"/>
<evidence type="ECO:0000256" key="3">
    <source>
        <dbReference type="ARBA" id="ARBA00022692"/>
    </source>
</evidence>
<evidence type="ECO:0000256" key="4">
    <source>
        <dbReference type="ARBA" id="ARBA00022989"/>
    </source>
</evidence>
<feature type="transmembrane region" description="Helical" evidence="6">
    <location>
        <begin position="94"/>
        <end position="113"/>
    </location>
</feature>
<evidence type="ECO:0008006" key="9">
    <source>
        <dbReference type="Google" id="ProtNLM"/>
    </source>
</evidence>
<evidence type="ECO:0000256" key="6">
    <source>
        <dbReference type="SAM" id="Phobius"/>
    </source>
</evidence>
<feature type="transmembrane region" description="Helical" evidence="6">
    <location>
        <begin position="40"/>
        <end position="59"/>
    </location>
</feature>
<keyword evidence="4 6" id="KW-1133">Transmembrane helix</keyword>
<feature type="transmembrane region" description="Helical" evidence="6">
    <location>
        <begin position="143"/>
        <end position="161"/>
    </location>
</feature>
<keyword evidence="2" id="KW-1003">Cell membrane</keyword>
<dbReference type="GeneID" id="35593604"/>
<feature type="transmembrane region" description="Helical" evidence="6">
    <location>
        <begin position="237"/>
        <end position="265"/>
    </location>
</feature>
<evidence type="ECO:0000256" key="2">
    <source>
        <dbReference type="ARBA" id="ARBA00022475"/>
    </source>
</evidence>
<dbReference type="Proteomes" id="UP000236584">
    <property type="component" value="Chromosome"/>
</dbReference>
<keyword evidence="8" id="KW-1185">Reference proteome</keyword>
<feature type="transmembrane region" description="Helical" evidence="6">
    <location>
        <begin position="204"/>
        <end position="225"/>
    </location>
</feature>
<keyword evidence="3 6" id="KW-0812">Transmembrane</keyword>
<evidence type="ECO:0000313" key="7">
    <source>
        <dbReference type="EMBL" id="AUV82940.1"/>
    </source>
</evidence>
<name>A0A2I8VLY1_9EURY</name>
<dbReference type="EMBL" id="CP026309">
    <property type="protein sequence ID" value="AUV82940.1"/>
    <property type="molecule type" value="Genomic_DNA"/>
</dbReference>
<dbReference type="Pfam" id="PF03631">
    <property type="entry name" value="Virul_fac_BrkB"/>
    <property type="match status" value="1"/>
</dbReference>
<sequence length="357" mass="37895">MSVLSRVANADPRFERAFVLLRAIVHEIRTERLTFMAASIAYHAFVSLLPLLLLVLAVVARLGDQSLEEAFQQFVASVITPGAAPIFVGELSDAGGSAGVSLLGGAVLIWGTLRIFRGLDTAFSDIYESEAANTFADQVSDGILVLVVFALTILAAIFVESQLTFGNSGLGWLLHRLVLVALIAVALFPMYYVFPDSDVGVAEVLPGVLFAAVGLASFETLFQLYASVSSKAQDPSIVAGILVLLTWLYFSGLVILLGAAINAVLSNRSRDVNVRPLLGGVDYDNSSGPSRDEVTRALEALEHALEAASESDAEITVAAGDRQVTLPRPDSVVAETDVGLFGGPVTLELSWSPRESE</sequence>
<dbReference type="OrthoDB" id="204872at2157"/>
<dbReference type="AlphaFoldDB" id="A0A2I8VLY1"/>
<comment type="subcellular location">
    <subcellularLocation>
        <location evidence="1">Cell membrane</location>
        <topology evidence="1">Multi-pass membrane protein</topology>
    </subcellularLocation>
</comment>
<evidence type="ECO:0000313" key="8">
    <source>
        <dbReference type="Proteomes" id="UP000236584"/>
    </source>
</evidence>
<dbReference type="GO" id="GO:0005886">
    <property type="term" value="C:plasma membrane"/>
    <property type="evidence" value="ECO:0007669"/>
    <property type="project" value="UniProtKB-SubCell"/>
</dbReference>
<dbReference type="PANTHER" id="PTHR30213">
    <property type="entry name" value="INNER MEMBRANE PROTEIN YHJD"/>
    <property type="match status" value="1"/>
</dbReference>
<evidence type="ECO:0000256" key="1">
    <source>
        <dbReference type="ARBA" id="ARBA00004651"/>
    </source>
</evidence>
<dbReference type="InterPro" id="IPR017039">
    <property type="entry name" value="Virul_fac_BrkB"/>
</dbReference>
<proteinExistence type="predicted"/>
<dbReference type="PANTHER" id="PTHR30213:SF0">
    <property type="entry name" value="UPF0761 MEMBRANE PROTEIN YIHY"/>
    <property type="match status" value="1"/>
</dbReference>
<feature type="transmembrane region" description="Helical" evidence="6">
    <location>
        <begin position="71"/>
        <end position="88"/>
    </location>
</feature>
<dbReference type="NCBIfam" id="TIGR00765">
    <property type="entry name" value="yihY_not_rbn"/>
    <property type="match status" value="1"/>
</dbReference>